<dbReference type="RefSeq" id="WP_236865452.1">
    <property type="nucleotide sequence ID" value="NZ_BAABAZ010000004.1"/>
</dbReference>
<dbReference type="InterPro" id="IPR011853">
    <property type="entry name" value="TRAP_DctM-Dct_fused"/>
</dbReference>
<evidence type="ECO:0000256" key="1">
    <source>
        <dbReference type="SAM" id="MobiDB-lite"/>
    </source>
</evidence>
<keyword evidence="5" id="KW-1185">Reference proteome</keyword>
<feature type="transmembrane region" description="Helical" evidence="2">
    <location>
        <begin position="525"/>
        <end position="546"/>
    </location>
</feature>
<comment type="caution">
    <text evidence="4">The sequence shown here is derived from an EMBL/GenBank/DDBJ whole genome shotgun (WGS) entry which is preliminary data.</text>
</comment>
<gene>
    <name evidence="4" type="ORF">GCM10022261_08790</name>
</gene>
<feature type="transmembrane region" description="Helical" evidence="2">
    <location>
        <begin position="101"/>
        <end position="120"/>
    </location>
</feature>
<sequence>MHAQTDKHPPAKKHPPTEKYVPTEKHIDIEKSSRVTGPWKVVVVVLTVLGVLLAMNQAFFWNPGGFSLLNNSYLYFVLACFLPIIFITFPIAKSQRGKRVPLYDAAIAAVTFAICVYLGLNGETIVTFGWDYAAPPLATAASFLLWAIALDALRRSAGLVVTIIALLFSLYPLIAGVMPIAFLSGLSFDLQTTAQMHALGSDSILGLPMQVGGSILIGFLMFGVALQHTGGAGFFYDLAQSVFGRYRGGSAKVSVISSGFMGMMSGSAVSNVLTTGPMTIPAMKRSGFSGKYAAGVEATASTGGTITPPIMGTAAFLMVSFVGVPYAQIALAAAIPALLYYLGIFVQVDAYSAKTGLKGVSRHLLPKLGPVLLTGWPYLGALIGLIVVLIVYKNETQAPYYIIAFLLIIEIAKYALSSDLKKVPGLLYEFIYASGKTIAEIIGILAGVGLIVGGLSMTGVSLSLARELVALVDGNLILILLTGAITSFVLGMGMTVSAVYVFLAIVMAPALTQLGINPIAAHLFVIYWATVSYITPPVALASFAAANIARTPAMATSLVAMRLGSVKYIIPFAFVFNPALLAQESSLFEILYTTVFSAIGVFLLGCAFEGWMIGAGKRLHILMRIPLFIAGLAAFAPELISSIIGVAAGAAIMIITRFFNAGDALERPAAPPADDAEVAEALAHPGDDLHEAEQADRFDAEADRGSAVPAASGDGPAGEPRAEDPDQRR</sequence>
<keyword evidence="2" id="KW-1133">Transmembrane helix</keyword>
<feature type="transmembrane region" description="Helical" evidence="2">
    <location>
        <begin position="132"/>
        <end position="150"/>
    </location>
</feature>
<feature type="domain" description="TRAP C4-dicarboxylate transport system permease DctM subunit" evidence="3">
    <location>
        <begin position="144"/>
        <end position="584"/>
    </location>
</feature>
<evidence type="ECO:0000256" key="2">
    <source>
        <dbReference type="SAM" id="Phobius"/>
    </source>
</evidence>
<evidence type="ECO:0000259" key="3">
    <source>
        <dbReference type="Pfam" id="PF06808"/>
    </source>
</evidence>
<feature type="compositionally biased region" description="Basic and acidic residues" evidence="1">
    <location>
        <begin position="720"/>
        <end position="729"/>
    </location>
</feature>
<feature type="transmembrane region" description="Helical" evidence="2">
    <location>
        <begin position="157"/>
        <end position="182"/>
    </location>
</feature>
<evidence type="ECO:0000313" key="5">
    <source>
        <dbReference type="Proteomes" id="UP001501586"/>
    </source>
</evidence>
<feature type="transmembrane region" description="Helical" evidence="2">
    <location>
        <begin position="590"/>
        <end position="613"/>
    </location>
</feature>
<keyword evidence="2" id="KW-0472">Membrane</keyword>
<feature type="transmembrane region" description="Helical" evidence="2">
    <location>
        <begin position="498"/>
        <end position="519"/>
    </location>
</feature>
<accession>A0ABP8EHA5</accession>
<feature type="region of interest" description="Disordered" evidence="1">
    <location>
        <begin position="684"/>
        <end position="729"/>
    </location>
</feature>
<feature type="transmembrane region" description="Helical" evidence="2">
    <location>
        <begin position="558"/>
        <end position="578"/>
    </location>
</feature>
<dbReference type="NCBIfam" id="TIGR02123">
    <property type="entry name" value="TRAP_fused"/>
    <property type="match status" value="1"/>
</dbReference>
<feature type="transmembrane region" description="Helical" evidence="2">
    <location>
        <begin position="625"/>
        <end position="655"/>
    </location>
</feature>
<feature type="compositionally biased region" description="Basic and acidic residues" evidence="1">
    <location>
        <begin position="685"/>
        <end position="704"/>
    </location>
</feature>
<dbReference type="InterPro" id="IPR010656">
    <property type="entry name" value="DctM"/>
</dbReference>
<feature type="transmembrane region" description="Helical" evidence="2">
    <location>
        <begin position="41"/>
        <end position="61"/>
    </location>
</feature>
<feature type="transmembrane region" description="Helical" evidence="2">
    <location>
        <begin position="326"/>
        <end position="348"/>
    </location>
</feature>
<proteinExistence type="predicted"/>
<reference evidence="5" key="1">
    <citation type="journal article" date="2019" name="Int. J. Syst. Evol. Microbiol.">
        <title>The Global Catalogue of Microorganisms (GCM) 10K type strain sequencing project: providing services to taxonomists for standard genome sequencing and annotation.</title>
        <authorList>
            <consortium name="The Broad Institute Genomics Platform"/>
            <consortium name="The Broad Institute Genome Sequencing Center for Infectious Disease"/>
            <person name="Wu L."/>
            <person name="Ma J."/>
        </authorList>
    </citation>
    <scope>NUCLEOTIDE SEQUENCE [LARGE SCALE GENOMIC DNA]</scope>
    <source>
        <strain evidence="5">JCM 17458</strain>
    </source>
</reference>
<dbReference type="Proteomes" id="UP001501586">
    <property type="component" value="Unassembled WGS sequence"/>
</dbReference>
<evidence type="ECO:0000313" key="4">
    <source>
        <dbReference type="EMBL" id="GAA4283348.1"/>
    </source>
</evidence>
<name>A0ABP8EHA5_9MICO</name>
<feature type="transmembrane region" description="Helical" evidence="2">
    <location>
        <begin position="437"/>
        <end position="462"/>
    </location>
</feature>
<feature type="transmembrane region" description="Helical" evidence="2">
    <location>
        <begin position="215"/>
        <end position="239"/>
    </location>
</feature>
<feature type="transmembrane region" description="Helical" evidence="2">
    <location>
        <begin position="398"/>
        <end position="416"/>
    </location>
</feature>
<dbReference type="Pfam" id="PF06808">
    <property type="entry name" value="DctM"/>
    <property type="match status" value="1"/>
</dbReference>
<feature type="transmembrane region" description="Helical" evidence="2">
    <location>
        <begin position="73"/>
        <end position="92"/>
    </location>
</feature>
<dbReference type="PANTHER" id="PTHR43849">
    <property type="entry name" value="BLL3936 PROTEIN"/>
    <property type="match status" value="1"/>
</dbReference>
<keyword evidence="2" id="KW-0812">Transmembrane</keyword>
<feature type="transmembrane region" description="Helical" evidence="2">
    <location>
        <begin position="368"/>
        <end position="392"/>
    </location>
</feature>
<dbReference type="EMBL" id="BAABAZ010000004">
    <property type="protein sequence ID" value="GAA4283348.1"/>
    <property type="molecule type" value="Genomic_DNA"/>
</dbReference>
<feature type="transmembrane region" description="Helical" evidence="2">
    <location>
        <begin position="468"/>
        <end position="491"/>
    </location>
</feature>
<dbReference type="PANTHER" id="PTHR43849:SF2">
    <property type="entry name" value="BLL3936 PROTEIN"/>
    <property type="match status" value="1"/>
</dbReference>
<feature type="transmembrane region" description="Helical" evidence="2">
    <location>
        <begin position="251"/>
        <end position="273"/>
    </location>
</feature>
<protein>
    <submittedName>
        <fullName evidence="4">TRAP transporter permease</fullName>
    </submittedName>
</protein>
<organism evidence="4 5">
    <name type="scientific">Brevibacterium daeguense</name>
    <dbReference type="NCBI Taxonomy" id="909936"/>
    <lineage>
        <taxon>Bacteria</taxon>
        <taxon>Bacillati</taxon>
        <taxon>Actinomycetota</taxon>
        <taxon>Actinomycetes</taxon>
        <taxon>Micrococcales</taxon>
        <taxon>Brevibacteriaceae</taxon>
        <taxon>Brevibacterium</taxon>
    </lineage>
</organism>